<reference evidence="1" key="1">
    <citation type="journal article" date="2021" name="Proc. Natl. Acad. Sci. U.S.A.">
        <title>Global biogeography of chemosynthetic symbionts reveals both localized and globally distributed symbiont groups. .</title>
        <authorList>
            <person name="Osvatic J.T."/>
            <person name="Wilkins L.G.E."/>
            <person name="Leibrecht L."/>
            <person name="Leray M."/>
            <person name="Zauner S."/>
            <person name="Polzin J."/>
            <person name="Camacho Y."/>
            <person name="Gros O."/>
            <person name="van Gils J.A."/>
            <person name="Eisen J.A."/>
            <person name="Petersen J.M."/>
            <person name="Yuen B."/>
        </authorList>
    </citation>
    <scope>NUCLEOTIDE SEQUENCE</scope>
    <source>
        <strain evidence="1">MAGclacostrist064TRANS</strain>
    </source>
</reference>
<dbReference type="AlphaFoldDB" id="A0A9E4KAR9"/>
<dbReference type="Gene3D" id="3.40.1440.10">
    <property type="entry name" value="GIY-YIG endonuclease"/>
    <property type="match status" value="1"/>
</dbReference>
<name>A0A9E4KAR9_9GAMM</name>
<dbReference type="EMBL" id="JAEPCM010000262">
    <property type="protein sequence ID" value="MCG7946240.1"/>
    <property type="molecule type" value="Genomic_DNA"/>
</dbReference>
<gene>
    <name evidence="1" type="ORF">JAZ07_07825</name>
</gene>
<evidence type="ECO:0000313" key="1">
    <source>
        <dbReference type="EMBL" id="MCG7946240.1"/>
    </source>
</evidence>
<evidence type="ECO:0000313" key="2">
    <source>
        <dbReference type="Proteomes" id="UP000886667"/>
    </source>
</evidence>
<organism evidence="1 2">
    <name type="scientific">Candidatus Thiodiazotropha taylori</name>
    <dbReference type="NCBI Taxonomy" id="2792791"/>
    <lineage>
        <taxon>Bacteria</taxon>
        <taxon>Pseudomonadati</taxon>
        <taxon>Pseudomonadota</taxon>
        <taxon>Gammaproteobacteria</taxon>
        <taxon>Chromatiales</taxon>
        <taxon>Sedimenticolaceae</taxon>
        <taxon>Candidatus Thiodiazotropha</taxon>
    </lineage>
</organism>
<comment type="caution">
    <text evidence="1">The sequence shown here is derived from an EMBL/GenBank/DDBJ whole genome shotgun (WGS) entry which is preliminary data.</text>
</comment>
<sequence>MAKDVAYRYRKHTEGRGALYTKLNPPERLLAKTLCATRLEATRLERTLKSMSSLDKRRWALRLSENPKIR</sequence>
<dbReference type="Proteomes" id="UP000886667">
    <property type="component" value="Unassembled WGS sequence"/>
</dbReference>
<dbReference type="InterPro" id="IPR035901">
    <property type="entry name" value="GIY-YIG_endonuc_sf"/>
</dbReference>
<protein>
    <recommendedName>
        <fullName evidence="3">GIY-YIG domain-containing protein</fullName>
    </recommendedName>
</protein>
<proteinExistence type="predicted"/>
<evidence type="ECO:0008006" key="3">
    <source>
        <dbReference type="Google" id="ProtNLM"/>
    </source>
</evidence>
<accession>A0A9E4KAR9</accession>